<dbReference type="InterPro" id="IPR029044">
    <property type="entry name" value="Nucleotide-diphossugar_trans"/>
</dbReference>
<dbReference type="OrthoDB" id="9810303at2"/>
<evidence type="ECO:0008006" key="3">
    <source>
        <dbReference type="Google" id="ProtNLM"/>
    </source>
</evidence>
<dbReference type="STRING" id="1089553.Tph_c01250"/>
<dbReference type="RefSeq" id="WP_015049293.1">
    <property type="nucleotide sequence ID" value="NC_018870.1"/>
</dbReference>
<dbReference type="AlphaFoldDB" id="K4LCB7"/>
<dbReference type="Pfam" id="PF09837">
    <property type="entry name" value="DUF2064"/>
    <property type="match status" value="1"/>
</dbReference>
<dbReference type="Proteomes" id="UP000000467">
    <property type="component" value="Chromosome"/>
</dbReference>
<keyword evidence="2" id="KW-1185">Reference proteome</keyword>
<proteinExistence type="predicted"/>
<evidence type="ECO:0000313" key="2">
    <source>
        <dbReference type="Proteomes" id="UP000000467"/>
    </source>
</evidence>
<dbReference type="eggNOG" id="COG3222">
    <property type="taxonomic scope" value="Bacteria"/>
</dbReference>
<dbReference type="HOGENOM" id="CLU_986723_0_0_9"/>
<reference evidence="1 2" key="1">
    <citation type="journal article" date="2012" name="BMC Genomics">
        <title>Genome-guided analysis of physiological and morphological traits of the fermentative acetate oxidizer Thermacetogenium phaeum.</title>
        <authorList>
            <person name="Oehler D."/>
            <person name="Poehlein A."/>
            <person name="Leimbach A."/>
            <person name="Muller N."/>
            <person name="Daniel R."/>
            <person name="Gottschalk G."/>
            <person name="Schink B."/>
        </authorList>
    </citation>
    <scope>NUCLEOTIDE SEQUENCE [LARGE SCALE GENOMIC DNA]</scope>
    <source>
        <strain evidence="2">ATCC BAA-254 / DSM 26808 / PB</strain>
    </source>
</reference>
<name>K4LCB7_THEPS</name>
<organism evidence="1 2">
    <name type="scientific">Thermacetogenium phaeum (strain ATCC BAA-254 / DSM 26808 / PB)</name>
    <dbReference type="NCBI Taxonomy" id="1089553"/>
    <lineage>
        <taxon>Bacteria</taxon>
        <taxon>Bacillati</taxon>
        <taxon>Bacillota</taxon>
        <taxon>Clostridia</taxon>
        <taxon>Thermoanaerobacterales</taxon>
        <taxon>Thermoanaerobacteraceae</taxon>
        <taxon>Thermacetogenium</taxon>
    </lineage>
</organism>
<dbReference type="SUPFAM" id="SSF53448">
    <property type="entry name" value="Nucleotide-diphospho-sugar transferases"/>
    <property type="match status" value="1"/>
</dbReference>
<dbReference type="Gene3D" id="3.90.550.10">
    <property type="entry name" value="Spore Coat Polysaccharide Biosynthesis Protein SpsA, Chain A"/>
    <property type="match status" value="1"/>
</dbReference>
<gene>
    <name evidence="1" type="ordered locus">Tph_c01250</name>
</gene>
<evidence type="ECO:0000313" key="1">
    <source>
        <dbReference type="EMBL" id="AFV10373.1"/>
    </source>
</evidence>
<protein>
    <recommendedName>
        <fullName evidence="3">DUF2064 domain-containing protein</fullName>
    </recommendedName>
</protein>
<accession>K4LCB7</accession>
<dbReference type="EMBL" id="CP003732">
    <property type="protein sequence ID" value="AFV10373.1"/>
    <property type="molecule type" value="Genomic_DNA"/>
</dbReference>
<sequence>MQNAIVVFTKVPRAGDIKTRLTTERGGILTPEEAKQFYEACLLDVIDCCIASNSGDLYICYNLNGDRDYLEKMLASVSDRRAIKGVYADRGGTFDRCMQYAADYILKGENGGRLADSVIIVGGDLPTLQPATLREAVSRMERLAASDSGKKAAKNAQGSGAAIGAAIVEGACQEGGFSLVGYTCNTPFEFEGVFYNKDGVTALDMLVYKATEQGIPFGMVEMIPDVDIPLDLASMLSSLNALQLAARFDGGVFIPKRTIQMIREMGLEASAAPSLMEGSRER</sequence>
<dbReference type="InterPro" id="IPR018641">
    <property type="entry name" value="Trfase_1_rSAM/seldom-assoc"/>
</dbReference>
<dbReference type="KEGG" id="tpz:Tph_c01250"/>
<dbReference type="PANTHER" id="PTHR36529:SF1">
    <property type="entry name" value="GLYCOSYLTRANSFERASE"/>
    <property type="match status" value="1"/>
</dbReference>
<dbReference type="PANTHER" id="PTHR36529">
    <property type="entry name" value="SLL1095 PROTEIN"/>
    <property type="match status" value="1"/>
</dbReference>